<keyword evidence="8" id="KW-0411">Iron-sulfur</keyword>
<keyword evidence="6" id="KW-0560">Oxidoreductase</keyword>
<keyword evidence="4" id="KW-0479">Metal-binding</keyword>
<evidence type="ECO:0000256" key="2">
    <source>
        <dbReference type="ARBA" id="ARBA00022630"/>
    </source>
</evidence>
<keyword evidence="7" id="KW-0408">Iron</keyword>
<name>A0A1F7Z0H5_9BACT</name>
<keyword evidence="3" id="KW-0001">2Fe-2S</keyword>
<organism evidence="11 12">
    <name type="scientific">Candidatus Woesebacteria bacterium RIFCSPHIGHO2_02_FULL_39_13</name>
    <dbReference type="NCBI Taxonomy" id="1802505"/>
    <lineage>
        <taxon>Bacteria</taxon>
        <taxon>Candidatus Woeseibacteriota</taxon>
    </lineage>
</organism>
<keyword evidence="9" id="KW-0472">Membrane</keyword>
<accession>A0A1F7Z0H5</accession>
<dbReference type="InterPro" id="IPR039261">
    <property type="entry name" value="FNR_nucleotide-bd"/>
</dbReference>
<feature type="transmembrane region" description="Helical" evidence="9">
    <location>
        <begin position="44"/>
        <end position="62"/>
    </location>
</feature>
<keyword evidence="2" id="KW-0285">Flavoprotein</keyword>
<dbReference type="CDD" id="cd00322">
    <property type="entry name" value="FNR_like"/>
    <property type="match status" value="1"/>
</dbReference>
<dbReference type="Pfam" id="PF00175">
    <property type="entry name" value="NAD_binding_1"/>
    <property type="match status" value="1"/>
</dbReference>
<dbReference type="GO" id="GO:0016491">
    <property type="term" value="F:oxidoreductase activity"/>
    <property type="evidence" value="ECO:0007669"/>
    <property type="project" value="UniProtKB-KW"/>
</dbReference>
<dbReference type="PRINTS" id="PR00410">
    <property type="entry name" value="PHEHYDRXLASE"/>
</dbReference>
<evidence type="ECO:0000259" key="10">
    <source>
        <dbReference type="PROSITE" id="PS51384"/>
    </source>
</evidence>
<keyword evidence="9" id="KW-0812">Transmembrane</keyword>
<feature type="transmembrane region" description="Helical" evidence="9">
    <location>
        <begin position="190"/>
        <end position="207"/>
    </location>
</feature>
<evidence type="ECO:0000256" key="3">
    <source>
        <dbReference type="ARBA" id="ARBA00022714"/>
    </source>
</evidence>
<dbReference type="STRING" id="1802505.A3D01_06625"/>
<dbReference type="Proteomes" id="UP000177169">
    <property type="component" value="Unassembled WGS sequence"/>
</dbReference>
<evidence type="ECO:0000256" key="4">
    <source>
        <dbReference type="ARBA" id="ARBA00022723"/>
    </source>
</evidence>
<keyword evidence="9" id="KW-1133">Transmembrane helix</keyword>
<dbReference type="InterPro" id="IPR017927">
    <property type="entry name" value="FAD-bd_FR_type"/>
</dbReference>
<comment type="caution">
    <text evidence="11">The sequence shown here is derived from an EMBL/GenBank/DDBJ whole genome shotgun (WGS) entry which is preliminary data.</text>
</comment>
<protein>
    <recommendedName>
        <fullName evidence="10">FAD-binding FR-type domain-containing protein</fullName>
    </recommendedName>
</protein>
<feature type="transmembrane region" description="Helical" evidence="9">
    <location>
        <begin position="167"/>
        <end position="184"/>
    </location>
</feature>
<feature type="transmembrane region" description="Helical" evidence="9">
    <location>
        <begin position="119"/>
        <end position="136"/>
    </location>
</feature>
<evidence type="ECO:0000256" key="9">
    <source>
        <dbReference type="SAM" id="Phobius"/>
    </source>
</evidence>
<dbReference type="SUPFAM" id="SSF52343">
    <property type="entry name" value="Ferredoxin reductase-like, C-terminal NADP-linked domain"/>
    <property type="match status" value="1"/>
</dbReference>
<evidence type="ECO:0000256" key="6">
    <source>
        <dbReference type="ARBA" id="ARBA00023002"/>
    </source>
</evidence>
<evidence type="ECO:0000256" key="5">
    <source>
        <dbReference type="ARBA" id="ARBA00022827"/>
    </source>
</evidence>
<feature type="transmembrane region" description="Helical" evidence="9">
    <location>
        <begin position="219"/>
        <end position="236"/>
    </location>
</feature>
<dbReference type="PANTHER" id="PTHR47354:SF6">
    <property type="entry name" value="NADH OXIDOREDUCTASE HCR"/>
    <property type="match status" value="1"/>
</dbReference>
<dbReference type="InterPro" id="IPR017938">
    <property type="entry name" value="Riboflavin_synthase-like_b-brl"/>
</dbReference>
<dbReference type="PANTHER" id="PTHR47354">
    <property type="entry name" value="NADH OXIDOREDUCTASE HCR"/>
    <property type="match status" value="1"/>
</dbReference>
<feature type="transmembrane region" description="Helical" evidence="9">
    <location>
        <begin position="12"/>
        <end position="38"/>
    </location>
</feature>
<evidence type="ECO:0000256" key="8">
    <source>
        <dbReference type="ARBA" id="ARBA00023014"/>
    </source>
</evidence>
<sequence length="491" mass="55441">MTYISSLLNRITMYRLALLVLLGYIIIAVIESFFGILPFNPLDIALQVLYLVIVSALLNRMFSKIFNAVINKESATITALILSLIVGPVDFSRHIVLLTLLALLATASKYILAIKKRHVFNPAALAVTLAAILGWFGASWWVGNLPLIFFTTLGGFLILAKVKRFTLVATFLVVYLIALAFSGLDVVSLLIYSPIVFFATVMLIEPLTSPVETNKQMAYAVFVAIALISFQQYLGVGYTLELALLAGNVFFYMISSPFRTTLTLKAKKKLAESTFAFYFEKDIHFDFKPGQFMHWTLPQRNSDAKGVRRYFTIASSPTEEYIMIATKIPEKDTSSFKKTLENFNNGDKIVAMDAAGEFLLPNDKSIPLTFVAGGIGITPFASMAKYLLDKKESRDIHVLYSNSRQEDIAFKDLFDEAEKVGIKTDYIITEKEGYLDEKKIKERVQDWEKRIYYISGPQPMVEIFKKMLLKMKVRGIKTDFFPGYTETHQKK</sequence>
<reference evidence="11 12" key="1">
    <citation type="journal article" date="2016" name="Nat. Commun.">
        <title>Thousands of microbial genomes shed light on interconnected biogeochemical processes in an aquifer system.</title>
        <authorList>
            <person name="Anantharaman K."/>
            <person name="Brown C.T."/>
            <person name="Hug L.A."/>
            <person name="Sharon I."/>
            <person name="Castelle C.J."/>
            <person name="Probst A.J."/>
            <person name="Thomas B.C."/>
            <person name="Singh A."/>
            <person name="Wilkins M.J."/>
            <person name="Karaoz U."/>
            <person name="Brodie E.L."/>
            <person name="Williams K.H."/>
            <person name="Hubbard S.S."/>
            <person name="Banfield J.F."/>
        </authorList>
    </citation>
    <scope>NUCLEOTIDE SEQUENCE [LARGE SCALE GENOMIC DNA]</scope>
</reference>
<evidence type="ECO:0000256" key="7">
    <source>
        <dbReference type="ARBA" id="ARBA00023004"/>
    </source>
</evidence>
<dbReference type="AlphaFoldDB" id="A0A1F7Z0H5"/>
<feature type="transmembrane region" description="Helical" evidence="9">
    <location>
        <begin position="74"/>
        <end position="89"/>
    </location>
</feature>
<evidence type="ECO:0000313" key="11">
    <source>
        <dbReference type="EMBL" id="OGM33083.1"/>
    </source>
</evidence>
<dbReference type="GO" id="GO:0051537">
    <property type="term" value="F:2 iron, 2 sulfur cluster binding"/>
    <property type="evidence" value="ECO:0007669"/>
    <property type="project" value="UniProtKB-KW"/>
</dbReference>
<dbReference type="Gene3D" id="3.40.50.80">
    <property type="entry name" value="Nucleotide-binding domain of ferredoxin-NADP reductase (FNR) module"/>
    <property type="match status" value="1"/>
</dbReference>
<evidence type="ECO:0000256" key="1">
    <source>
        <dbReference type="ARBA" id="ARBA00001974"/>
    </source>
</evidence>
<evidence type="ECO:0000313" key="12">
    <source>
        <dbReference type="Proteomes" id="UP000177169"/>
    </source>
</evidence>
<feature type="transmembrane region" description="Helical" evidence="9">
    <location>
        <begin position="142"/>
        <end position="160"/>
    </location>
</feature>
<keyword evidence="5" id="KW-0274">FAD</keyword>
<dbReference type="GO" id="GO:0046872">
    <property type="term" value="F:metal ion binding"/>
    <property type="evidence" value="ECO:0007669"/>
    <property type="project" value="UniProtKB-KW"/>
</dbReference>
<dbReference type="InterPro" id="IPR001433">
    <property type="entry name" value="OxRdtase_FAD/NAD-bd"/>
</dbReference>
<feature type="transmembrane region" description="Helical" evidence="9">
    <location>
        <begin position="95"/>
        <end position="112"/>
    </location>
</feature>
<dbReference type="InterPro" id="IPR050415">
    <property type="entry name" value="MRET"/>
</dbReference>
<dbReference type="EMBL" id="MGGR01000024">
    <property type="protein sequence ID" value="OGM33083.1"/>
    <property type="molecule type" value="Genomic_DNA"/>
</dbReference>
<dbReference type="SUPFAM" id="SSF63380">
    <property type="entry name" value="Riboflavin synthase domain-like"/>
    <property type="match status" value="1"/>
</dbReference>
<dbReference type="PROSITE" id="PS51384">
    <property type="entry name" value="FAD_FR"/>
    <property type="match status" value="1"/>
</dbReference>
<proteinExistence type="predicted"/>
<gene>
    <name evidence="11" type="ORF">A3D01_06625</name>
</gene>
<comment type="cofactor">
    <cofactor evidence="1">
        <name>FAD</name>
        <dbReference type="ChEBI" id="CHEBI:57692"/>
    </cofactor>
</comment>
<dbReference type="Gene3D" id="2.40.30.10">
    <property type="entry name" value="Translation factors"/>
    <property type="match status" value="1"/>
</dbReference>
<feature type="domain" description="FAD-binding FR-type" evidence="10">
    <location>
        <begin position="257"/>
        <end position="361"/>
    </location>
</feature>